<protein>
    <submittedName>
        <fullName evidence="1">Uncharacterized protein</fullName>
    </submittedName>
</protein>
<proteinExistence type="predicted"/>
<keyword evidence="2" id="KW-1185">Reference proteome</keyword>
<dbReference type="Proteomes" id="UP000800092">
    <property type="component" value="Unassembled WGS sequence"/>
</dbReference>
<evidence type="ECO:0000313" key="1">
    <source>
        <dbReference type="EMBL" id="KAF2233638.1"/>
    </source>
</evidence>
<evidence type="ECO:0000313" key="2">
    <source>
        <dbReference type="Proteomes" id="UP000800092"/>
    </source>
</evidence>
<reference evidence="1" key="1">
    <citation type="journal article" date="2020" name="Stud. Mycol.">
        <title>101 Dothideomycetes genomes: a test case for predicting lifestyles and emergence of pathogens.</title>
        <authorList>
            <person name="Haridas S."/>
            <person name="Albert R."/>
            <person name="Binder M."/>
            <person name="Bloem J."/>
            <person name="Labutti K."/>
            <person name="Salamov A."/>
            <person name="Andreopoulos B."/>
            <person name="Baker S."/>
            <person name="Barry K."/>
            <person name="Bills G."/>
            <person name="Bluhm B."/>
            <person name="Cannon C."/>
            <person name="Castanera R."/>
            <person name="Culley D."/>
            <person name="Daum C."/>
            <person name="Ezra D."/>
            <person name="Gonzalez J."/>
            <person name="Henrissat B."/>
            <person name="Kuo A."/>
            <person name="Liang C."/>
            <person name="Lipzen A."/>
            <person name="Lutzoni F."/>
            <person name="Magnuson J."/>
            <person name="Mondo S."/>
            <person name="Nolan M."/>
            <person name="Ohm R."/>
            <person name="Pangilinan J."/>
            <person name="Park H.-J."/>
            <person name="Ramirez L."/>
            <person name="Alfaro M."/>
            <person name="Sun H."/>
            <person name="Tritt A."/>
            <person name="Yoshinaga Y."/>
            <person name="Zwiers L.-H."/>
            <person name="Turgeon B."/>
            <person name="Goodwin S."/>
            <person name="Spatafora J."/>
            <person name="Crous P."/>
            <person name="Grigoriev I."/>
        </authorList>
    </citation>
    <scope>NUCLEOTIDE SEQUENCE</scope>
    <source>
        <strain evidence="1">Tuck. ex Michener</strain>
    </source>
</reference>
<dbReference type="AlphaFoldDB" id="A0A6A6H720"/>
<gene>
    <name evidence="1" type="ORF">EV356DRAFT_533639</name>
</gene>
<dbReference type="EMBL" id="ML991805">
    <property type="protein sequence ID" value="KAF2233638.1"/>
    <property type="molecule type" value="Genomic_DNA"/>
</dbReference>
<sequence>MAQLMTLSPRAPHYPGDLMVASLSPGRRIPLDWQIIENYLPGLTRDFALSLYRSSPGIDIDEMAQQVCEHSTPNSNVLVVRDALHLILRNIAKMHNTGGPDRVRRPLQTWLGKSVVFELEARNRRAADFREALNRFRGLVAISNAFASEYIAAVLYDFFISHYGVQICATSSRKAAFRFALLLFSLRLLPDADVLSSFRQIVRGNPSLFSRQVRMNRFANPRSADIWRLIEWVGGHWDAVSFDGLPEGLSRVLNLRRHPRLNPPDRWYSQPSSRPLSWDVTDVVSRPRLPQRLYTTGSLHGRRSENAIMDIADHVEHLDTRLASLENDHDRVVNTQENLVDYMTNSDRYHRDIDGDSDWYDKWA</sequence>
<accession>A0A6A6H720</accession>
<name>A0A6A6H720_VIRVR</name>
<organism evidence="1 2">
    <name type="scientific">Viridothelium virens</name>
    <name type="common">Speckled blister lichen</name>
    <name type="synonym">Trypethelium virens</name>
    <dbReference type="NCBI Taxonomy" id="1048519"/>
    <lineage>
        <taxon>Eukaryota</taxon>
        <taxon>Fungi</taxon>
        <taxon>Dikarya</taxon>
        <taxon>Ascomycota</taxon>
        <taxon>Pezizomycotina</taxon>
        <taxon>Dothideomycetes</taxon>
        <taxon>Dothideomycetes incertae sedis</taxon>
        <taxon>Trypetheliales</taxon>
        <taxon>Trypetheliaceae</taxon>
        <taxon>Viridothelium</taxon>
    </lineage>
</organism>